<dbReference type="RefSeq" id="WP_229726269.1">
    <property type="nucleotide sequence ID" value="NZ_BMDI01000001.1"/>
</dbReference>
<reference evidence="2" key="1">
    <citation type="journal article" date="2019" name="Int. J. Syst. Evol. Microbiol.">
        <title>The Global Catalogue of Microorganisms (GCM) 10K type strain sequencing project: providing services to taxonomists for standard genome sequencing and annotation.</title>
        <authorList>
            <consortium name="The Broad Institute Genomics Platform"/>
            <consortium name="The Broad Institute Genome Sequencing Center for Infectious Disease"/>
            <person name="Wu L."/>
            <person name="Ma J."/>
        </authorList>
    </citation>
    <scope>NUCLEOTIDE SEQUENCE [LARGE SCALE GENOMIC DNA]</scope>
    <source>
        <strain evidence="2">CCM 2767</strain>
    </source>
</reference>
<name>A0A8J3F321_9BURK</name>
<sequence>MIQTLSALFLIYLCWIAGRWAVAEIRRLRLIRKYTDDDIADRIMLRCVWLGQTEQQLFDSLGKPLRVVCVNAGSGHMIYSYDELGTGRYRMNVRLVNRRVVSCEHHGSVH</sequence>
<evidence type="ECO:0000313" key="1">
    <source>
        <dbReference type="EMBL" id="GGI18346.1"/>
    </source>
</evidence>
<protein>
    <submittedName>
        <fullName evidence="1">Uncharacterized protein</fullName>
    </submittedName>
</protein>
<gene>
    <name evidence="1" type="ORF">GCM10008066_13550</name>
</gene>
<accession>A0A8J3F321</accession>
<keyword evidence="2" id="KW-1185">Reference proteome</keyword>
<proteinExistence type="predicted"/>
<dbReference type="EMBL" id="BMDI01000001">
    <property type="protein sequence ID" value="GGI18346.1"/>
    <property type="molecule type" value="Genomic_DNA"/>
</dbReference>
<evidence type="ECO:0000313" key="2">
    <source>
        <dbReference type="Proteomes" id="UP000642180"/>
    </source>
</evidence>
<dbReference type="AlphaFoldDB" id="A0A8J3F321"/>
<organism evidence="1 2">
    <name type="scientific">Oxalicibacterium faecigallinarum</name>
    <dbReference type="NCBI Taxonomy" id="573741"/>
    <lineage>
        <taxon>Bacteria</taxon>
        <taxon>Pseudomonadati</taxon>
        <taxon>Pseudomonadota</taxon>
        <taxon>Betaproteobacteria</taxon>
        <taxon>Burkholderiales</taxon>
        <taxon>Oxalobacteraceae</taxon>
        <taxon>Oxalicibacterium</taxon>
    </lineage>
</organism>
<dbReference type="Proteomes" id="UP000642180">
    <property type="component" value="Unassembled WGS sequence"/>
</dbReference>
<comment type="caution">
    <text evidence="1">The sequence shown here is derived from an EMBL/GenBank/DDBJ whole genome shotgun (WGS) entry which is preliminary data.</text>
</comment>